<evidence type="ECO:0000256" key="7">
    <source>
        <dbReference type="ARBA" id="ARBA00022833"/>
    </source>
</evidence>
<proteinExistence type="evidence at protein level"/>
<accession>Q9N3D1</accession>
<evidence type="ECO:0000256" key="5">
    <source>
        <dbReference type="ARBA" id="ARBA00022771"/>
    </source>
</evidence>
<protein>
    <recommendedName>
        <fullName evidence="2">RING-type E3 ubiquitin transferase</fullName>
        <ecNumber evidence="2">2.3.2.27</ecNumber>
    </recommendedName>
</protein>
<dbReference type="SMR" id="Q9N3D1"/>
<dbReference type="InterPro" id="IPR045191">
    <property type="entry name" value="MBR1/2-like"/>
</dbReference>
<dbReference type="CDD" id="cd16454">
    <property type="entry name" value="RING-H2_PA-TM-RING"/>
    <property type="match status" value="1"/>
</dbReference>
<evidence type="ECO:0000259" key="10">
    <source>
        <dbReference type="PROSITE" id="PS50089"/>
    </source>
</evidence>
<dbReference type="HOGENOM" id="CLU_062902_0_0_1"/>
<dbReference type="KEGG" id="cel:CELE_Y54E10BR.3"/>
<dbReference type="EMBL" id="BX284601">
    <property type="protein sequence ID" value="CCD72989.1"/>
    <property type="molecule type" value="Genomic_DNA"/>
</dbReference>
<dbReference type="RefSeq" id="NP_491091.1">
    <property type="nucleotide sequence ID" value="NM_058690.6"/>
</dbReference>
<dbReference type="Bgee" id="WBGene00021842">
    <property type="expression patterns" value="Expressed in germ line (C elegans) and 4 other cell types or tissues"/>
</dbReference>
<dbReference type="InParanoid" id="Q9N3D1"/>
<dbReference type="SMART" id="SM00184">
    <property type="entry name" value="RING"/>
    <property type="match status" value="1"/>
</dbReference>
<dbReference type="SUPFAM" id="SSF57850">
    <property type="entry name" value="RING/U-box"/>
    <property type="match status" value="1"/>
</dbReference>
<dbReference type="Pfam" id="PF14369">
    <property type="entry name" value="Zn_ribbon_19"/>
    <property type="match status" value="1"/>
</dbReference>
<feature type="region of interest" description="Disordered" evidence="9">
    <location>
        <begin position="127"/>
        <end position="147"/>
    </location>
</feature>
<evidence type="ECO:0000256" key="8">
    <source>
        <dbReference type="PROSITE-ProRule" id="PRU00175"/>
    </source>
</evidence>
<evidence type="ECO:0000256" key="2">
    <source>
        <dbReference type="ARBA" id="ARBA00012483"/>
    </source>
</evidence>
<dbReference type="PANTHER" id="PTHR22937:SF65">
    <property type="entry name" value="E3 UBIQUITIN-PROTEIN LIGASE ARK2C"/>
    <property type="match status" value="1"/>
</dbReference>
<dbReference type="UCSC" id="Y54E10BR.3">
    <property type="organism name" value="c. elegans"/>
</dbReference>
<comment type="catalytic activity">
    <reaction evidence="1">
        <text>S-ubiquitinyl-[E2 ubiquitin-conjugating enzyme]-L-cysteine + [acceptor protein]-L-lysine = [E2 ubiquitin-conjugating enzyme]-L-cysteine + N(6)-ubiquitinyl-[acceptor protein]-L-lysine.</text>
        <dbReference type="EC" id="2.3.2.27"/>
    </reaction>
</comment>
<keyword evidence="12" id="KW-1185">Reference proteome</keyword>
<dbReference type="InterPro" id="IPR013083">
    <property type="entry name" value="Znf_RING/FYVE/PHD"/>
</dbReference>
<keyword evidence="7" id="KW-0862">Zinc</keyword>
<evidence type="ECO:0000256" key="3">
    <source>
        <dbReference type="ARBA" id="ARBA00022679"/>
    </source>
</evidence>
<dbReference type="STRING" id="6239.Y54E10BR.3.1"/>
<reference evidence="11 12" key="1">
    <citation type="journal article" date="1998" name="Science">
        <title>Genome sequence of the nematode C. elegans: a platform for investigating biology.</title>
        <authorList>
            <consortium name="The C. elegans sequencing consortium"/>
            <person name="Sulson J.E."/>
            <person name="Waterston R."/>
        </authorList>
    </citation>
    <scope>NUCLEOTIDE SEQUENCE [LARGE SCALE GENOMIC DNA]</scope>
    <source>
        <strain evidence="11 12">Bristol N2</strain>
    </source>
</reference>
<dbReference type="Gene3D" id="3.30.40.10">
    <property type="entry name" value="Zinc/RING finger domain, C3HC4 (zinc finger)"/>
    <property type="match status" value="1"/>
</dbReference>
<evidence type="ECO:0007829" key="14">
    <source>
        <dbReference type="PeptideAtlas" id="Q9N3D1"/>
    </source>
</evidence>
<evidence type="ECO:0000313" key="11">
    <source>
        <dbReference type="EMBL" id="CCD72989.1"/>
    </source>
</evidence>
<dbReference type="OMA" id="RPCIEPW"/>
<dbReference type="PROSITE" id="PS50089">
    <property type="entry name" value="ZF_RING_2"/>
    <property type="match status" value="1"/>
</dbReference>
<keyword evidence="14" id="KW-1267">Proteomics identification</keyword>
<dbReference type="eggNOG" id="KOG0800">
    <property type="taxonomic scope" value="Eukaryota"/>
</dbReference>
<feature type="domain" description="RING-type" evidence="10">
    <location>
        <begin position="238"/>
        <end position="279"/>
    </location>
</feature>
<dbReference type="FunCoup" id="Q9N3D1">
    <property type="interactions" value="593"/>
</dbReference>
<dbReference type="OrthoDB" id="5823472at2759"/>
<dbReference type="WormBase" id="Y54E10BR.3">
    <property type="protein sequence ID" value="CE22470"/>
    <property type="gene ID" value="WBGene00021842"/>
    <property type="gene designation" value="rnf-126"/>
</dbReference>
<feature type="compositionally biased region" description="Low complexity" evidence="9">
    <location>
        <begin position="70"/>
        <end position="106"/>
    </location>
</feature>
<keyword evidence="5 8" id="KW-0863">Zinc-finger</keyword>
<name>Q9N3D1_CAEEL</name>
<dbReference type="PeptideAtlas" id="Q9N3D1"/>
<feature type="compositionally biased region" description="Low complexity" evidence="9">
    <location>
        <begin position="130"/>
        <end position="141"/>
    </location>
</feature>
<evidence type="ECO:0000256" key="6">
    <source>
        <dbReference type="ARBA" id="ARBA00022786"/>
    </source>
</evidence>
<dbReference type="EC" id="2.3.2.27" evidence="2"/>
<dbReference type="GeneID" id="171875"/>
<dbReference type="AGR" id="WB:WBGene00021842"/>
<keyword evidence="6" id="KW-0833">Ubl conjugation pathway</keyword>
<dbReference type="CTD" id="171875"/>
<feature type="region of interest" description="Disordered" evidence="9">
    <location>
        <begin position="70"/>
        <end position="109"/>
    </location>
</feature>
<dbReference type="AlphaFoldDB" id="Q9N3D1"/>
<evidence type="ECO:0000256" key="9">
    <source>
        <dbReference type="SAM" id="MobiDB-lite"/>
    </source>
</evidence>
<evidence type="ECO:0000256" key="4">
    <source>
        <dbReference type="ARBA" id="ARBA00022723"/>
    </source>
</evidence>
<sequence length="304" mass="33447">MPQYYCHNCRASFDIDESAQIACTRCHGEFVEIVNRPAMMAAAMPQGFGQMAFGHIADLLRTGIAAEIRGAQQQHAAPQQQQPQGAPQEPETPQAEQPQPRAAAGGREQQHTLEEFIRNMFRPDPRGAAEEAASAQQQQQQPHPNVTFSFQMPGGIGVQIHAHTAGGGGGNNPDGMPFGMEIGERADLESAMQEILAQFQAAGGEGGQRQGGFTEAEVKEYLPMKKVTQEHIDNGAQCTTCFDTFKLDEDVGALDCNHIFHRPCIEPWLKTKNSCPVCRQKVNMKEWKKNHLKKLQEADLDSLD</sequence>
<dbReference type="Pfam" id="PF13639">
    <property type="entry name" value="zf-RING_2"/>
    <property type="match status" value="1"/>
</dbReference>
<dbReference type="PaxDb" id="6239-Y54E10BR.3"/>
<dbReference type="InterPro" id="IPR039525">
    <property type="entry name" value="RNF126-like_zinc-ribbon"/>
</dbReference>
<keyword evidence="3 11" id="KW-0808">Transferase</keyword>
<dbReference type="Reactome" id="R-CEL-983168">
    <property type="pathway name" value="Antigen processing: Ubiquitination &amp; Proteasome degradation"/>
</dbReference>
<organism evidence="11 12">
    <name type="scientific">Caenorhabditis elegans</name>
    <dbReference type="NCBI Taxonomy" id="6239"/>
    <lineage>
        <taxon>Eukaryota</taxon>
        <taxon>Metazoa</taxon>
        <taxon>Ecdysozoa</taxon>
        <taxon>Nematoda</taxon>
        <taxon>Chromadorea</taxon>
        <taxon>Rhabditida</taxon>
        <taxon>Rhabditina</taxon>
        <taxon>Rhabditomorpha</taxon>
        <taxon>Rhabditoidea</taxon>
        <taxon>Rhabditidae</taxon>
        <taxon>Peloderinae</taxon>
        <taxon>Caenorhabditis</taxon>
    </lineage>
</organism>
<dbReference type="GO" id="GO:0008270">
    <property type="term" value="F:zinc ion binding"/>
    <property type="evidence" value="ECO:0007669"/>
    <property type="project" value="UniProtKB-KW"/>
</dbReference>
<dbReference type="Proteomes" id="UP000001940">
    <property type="component" value="Chromosome I"/>
</dbReference>
<evidence type="ECO:0000256" key="1">
    <source>
        <dbReference type="ARBA" id="ARBA00000900"/>
    </source>
</evidence>
<evidence type="ECO:0000313" key="12">
    <source>
        <dbReference type="Proteomes" id="UP000001940"/>
    </source>
</evidence>
<gene>
    <name evidence="11 13" type="primary">rnf-126</name>
    <name evidence="11" type="ORF">CELE_Y54E10BR.3</name>
    <name evidence="13" type="ORF">Y54E10BR.3</name>
</gene>
<dbReference type="GO" id="GO:0061630">
    <property type="term" value="F:ubiquitin protein ligase activity"/>
    <property type="evidence" value="ECO:0007669"/>
    <property type="project" value="UniProtKB-EC"/>
</dbReference>
<dbReference type="InterPro" id="IPR001841">
    <property type="entry name" value="Znf_RING"/>
</dbReference>
<evidence type="ECO:0000313" key="13">
    <source>
        <dbReference type="WormBase" id="Y54E10BR.3"/>
    </source>
</evidence>
<dbReference type="PANTHER" id="PTHR22937">
    <property type="entry name" value="E3 UBIQUITIN-PROTEIN LIGASE RNF165"/>
    <property type="match status" value="1"/>
</dbReference>
<keyword evidence="4" id="KW-0479">Metal-binding</keyword>